<name>A0A0E2DAR4_LEPIR</name>
<sequence>MRYGETEEDRYWLEKLGAVVTFRRYIELCIDSGHDPNCPFPIACSD</sequence>
<accession>A0A0E2DAR4</accession>
<dbReference type="EMBL" id="AHNR02000004">
    <property type="protein sequence ID" value="EKR57220.1"/>
    <property type="molecule type" value="Genomic_DNA"/>
</dbReference>
<protein>
    <submittedName>
        <fullName evidence="1">Uncharacterized protein</fullName>
    </submittedName>
</protein>
<gene>
    <name evidence="1" type="ORF">LEP1GSC105_0124</name>
</gene>
<comment type="caution">
    <text evidence="1">The sequence shown here is derived from an EMBL/GenBank/DDBJ whole genome shotgun (WGS) entry which is preliminary data.</text>
</comment>
<dbReference type="Proteomes" id="UP000001340">
    <property type="component" value="Unassembled WGS sequence"/>
</dbReference>
<evidence type="ECO:0000313" key="2">
    <source>
        <dbReference type="Proteomes" id="UP000001340"/>
    </source>
</evidence>
<organism evidence="1 2">
    <name type="scientific">Leptospira interrogans str. UI 12758</name>
    <dbReference type="NCBI Taxonomy" id="1049938"/>
    <lineage>
        <taxon>Bacteria</taxon>
        <taxon>Pseudomonadati</taxon>
        <taxon>Spirochaetota</taxon>
        <taxon>Spirochaetia</taxon>
        <taxon>Leptospirales</taxon>
        <taxon>Leptospiraceae</taxon>
        <taxon>Leptospira</taxon>
    </lineage>
</organism>
<reference evidence="1 2" key="1">
    <citation type="submission" date="2012-10" db="EMBL/GenBank/DDBJ databases">
        <authorList>
            <person name="Harkins D.M."/>
            <person name="Durkin A.S."/>
            <person name="Brinkac L.M."/>
            <person name="Haft D.H."/>
            <person name="Selengut J.D."/>
            <person name="Sanka R."/>
            <person name="DePew J."/>
            <person name="Purushe J."/>
            <person name="Chanthongthip A."/>
            <person name="Lattana O."/>
            <person name="Phetsouvanh R."/>
            <person name="Newton P.N."/>
            <person name="Vinetz J.M."/>
            <person name="Sutton G.G."/>
            <person name="Nierman W.C."/>
            <person name="Fouts D.E."/>
        </authorList>
    </citation>
    <scope>NUCLEOTIDE SEQUENCE [LARGE SCALE GENOMIC DNA]</scope>
    <source>
        <strain evidence="1 2">UI 12758</strain>
    </source>
</reference>
<dbReference type="AlphaFoldDB" id="A0A0E2DAR4"/>
<proteinExistence type="predicted"/>
<evidence type="ECO:0000313" key="1">
    <source>
        <dbReference type="EMBL" id="EKR57220.1"/>
    </source>
</evidence>